<proteinExistence type="predicted"/>
<dbReference type="InterPro" id="IPR010282">
    <property type="entry name" value="Uncharacterised_HutD/Ves"/>
</dbReference>
<keyword evidence="2" id="KW-1185">Reference proteome</keyword>
<organism evidence="1 2">
    <name type="scientific">Agromyces albus</name>
    <dbReference type="NCBI Taxonomy" id="205332"/>
    <lineage>
        <taxon>Bacteria</taxon>
        <taxon>Bacillati</taxon>
        <taxon>Actinomycetota</taxon>
        <taxon>Actinomycetes</taxon>
        <taxon>Micrococcales</taxon>
        <taxon>Microbacteriaceae</taxon>
        <taxon>Agromyces</taxon>
    </lineage>
</organism>
<dbReference type="PANTHER" id="PTHR37943:SF1">
    <property type="entry name" value="PROTEIN VES"/>
    <property type="match status" value="1"/>
</dbReference>
<reference evidence="1 2" key="1">
    <citation type="submission" date="2019-01" db="EMBL/GenBank/DDBJ databases">
        <title>Agromyces.</title>
        <authorList>
            <person name="Li J."/>
        </authorList>
    </citation>
    <scope>NUCLEOTIDE SEQUENCE [LARGE SCALE GENOMIC DNA]</scope>
    <source>
        <strain evidence="1 2">DSM 15934</strain>
    </source>
</reference>
<dbReference type="AlphaFoldDB" id="A0A4Q2L6F5"/>
<protein>
    <recommendedName>
        <fullName evidence="3">HutD family protein</fullName>
    </recommendedName>
</protein>
<dbReference type="InterPro" id="IPR014710">
    <property type="entry name" value="RmlC-like_jellyroll"/>
</dbReference>
<evidence type="ECO:0000313" key="1">
    <source>
        <dbReference type="EMBL" id="RXZ73177.1"/>
    </source>
</evidence>
<dbReference type="PANTHER" id="PTHR37943">
    <property type="entry name" value="PROTEIN VES"/>
    <property type="match status" value="1"/>
</dbReference>
<dbReference type="SUPFAM" id="SSF51182">
    <property type="entry name" value="RmlC-like cupins"/>
    <property type="match status" value="1"/>
</dbReference>
<dbReference type="EMBL" id="SDPN01000001">
    <property type="protein sequence ID" value="RXZ73177.1"/>
    <property type="molecule type" value="Genomic_DNA"/>
</dbReference>
<evidence type="ECO:0008006" key="3">
    <source>
        <dbReference type="Google" id="ProtNLM"/>
    </source>
</evidence>
<comment type="caution">
    <text evidence="1">The sequence shown here is derived from an EMBL/GenBank/DDBJ whole genome shotgun (WGS) entry which is preliminary data.</text>
</comment>
<dbReference type="Gene3D" id="2.60.120.10">
    <property type="entry name" value="Jelly Rolls"/>
    <property type="match status" value="1"/>
</dbReference>
<dbReference type="OrthoDB" id="9800082at2"/>
<evidence type="ECO:0000313" key="2">
    <source>
        <dbReference type="Proteomes" id="UP000293865"/>
    </source>
</evidence>
<dbReference type="Pfam" id="PF05962">
    <property type="entry name" value="HutD"/>
    <property type="match status" value="1"/>
</dbReference>
<name>A0A4Q2L6F5_9MICO</name>
<dbReference type="InterPro" id="IPR011051">
    <property type="entry name" value="RmlC_Cupin_sf"/>
</dbReference>
<gene>
    <name evidence="1" type="ORF">ESP51_00290</name>
</gene>
<dbReference type="RefSeq" id="WP_129518880.1">
    <property type="nucleotide sequence ID" value="NZ_SDPN01000001.1"/>
</dbReference>
<sequence>MLIQPAEKTSVPWANGRGSTRELAHDVRRSWRLSMADIREDAPFSTFPDIDRIFIVVDGEVRLRIDGVEHQLVAGAAVEFRGESAASAVAVADTAHVVNLMTVRGEAQFDCLRAEPTLEVGPPVVDDELVVFLSRGRTMDGIAVEPGTVLMKSSSEEPSAGSDAAQSSLRFTDPVAVYRLTPRS</sequence>
<accession>A0A4Q2L6F5</accession>
<dbReference type="Proteomes" id="UP000293865">
    <property type="component" value="Unassembled WGS sequence"/>
</dbReference>